<dbReference type="GO" id="GO:0005975">
    <property type="term" value="P:carbohydrate metabolic process"/>
    <property type="evidence" value="ECO:0007669"/>
    <property type="project" value="InterPro"/>
</dbReference>
<dbReference type="InterPro" id="IPR025887">
    <property type="entry name" value="Glyco_hydro_31_N_dom"/>
</dbReference>
<evidence type="ECO:0000313" key="8">
    <source>
        <dbReference type="Proteomes" id="UP000295064"/>
    </source>
</evidence>
<dbReference type="InterPro" id="IPR013783">
    <property type="entry name" value="Ig-like_fold"/>
</dbReference>
<dbReference type="Pfam" id="PF21365">
    <property type="entry name" value="Glyco_hydro_31_3rd"/>
    <property type="match status" value="1"/>
</dbReference>
<dbReference type="SUPFAM" id="SSF51445">
    <property type="entry name" value="(Trans)glycosidases"/>
    <property type="match status" value="1"/>
</dbReference>
<feature type="domain" description="Glycoside hydrolase family 31 N-terminal" evidence="4">
    <location>
        <begin position="143"/>
        <end position="302"/>
    </location>
</feature>
<gene>
    <name evidence="7" type="ORF">DFR79_11637</name>
</gene>
<evidence type="ECO:0000259" key="5">
    <source>
        <dbReference type="Pfam" id="PF21365"/>
    </source>
</evidence>
<dbReference type="EMBL" id="SNWX01000016">
    <property type="protein sequence ID" value="TDO85910.1"/>
    <property type="molecule type" value="Genomic_DNA"/>
</dbReference>
<keyword evidence="2 7" id="KW-0378">Hydrolase</keyword>
<accession>A0A4R6LQ30</accession>
<dbReference type="Proteomes" id="UP000295064">
    <property type="component" value="Unassembled WGS sequence"/>
</dbReference>
<dbReference type="InterPro" id="IPR000322">
    <property type="entry name" value="Glyco_hydro_31_TIM"/>
</dbReference>
<keyword evidence="2" id="KW-0326">Glycosidase</keyword>
<proteinExistence type="inferred from homology"/>
<name>A0A4R6LQ30_9FIRM</name>
<dbReference type="GO" id="GO:0030246">
    <property type="term" value="F:carbohydrate binding"/>
    <property type="evidence" value="ECO:0007669"/>
    <property type="project" value="InterPro"/>
</dbReference>
<feature type="domain" description="Glycosyl hydrolase family 31 C-terminal" evidence="5">
    <location>
        <begin position="708"/>
        <end position="793"/>
    </location>
</feature>
<dbReference type="RefSeq" id="WP_133515381.1">
    <property type="nucleotide sequence ID" value="NZ_SNWX01000016.1"/>
</dbReference>
<dbReference type="InterPro" id="IPR055242">
    <property type="entry name" value="Lmo2446-like_N"/>
</dbReference>
<dbReference type="Pfam" id="PF13802">
    <property type="entry name" value="Gal_mutarotas_2"/>
    <property type="match status" value="1"/>
</dbReference>
<evidence type="ECO:0000259" key="6">
    <source>
        <dbReference type="Pfam" id="PF22681"/>
    </source>
</evidence>
<comment type="caution">
    <text evidence="7">The sequence shown here is derived from an EMBL/GenBank/DDBJ whole genome shotgun (WGS) entry which is preliminary data.</text>
</comment>
<reference evidence="7 8" key="1">
    <citation type="submission" date="2019-03" db="EMBL/GenBank/DDBJ databases">
        <title>Subsurface microbial communities from deep shales in Ohio and West Virginia, USA.</title>
        <authorList>
            <person name="Wrighton K."/>
        </authorList>
    </citation>
    <scope>NUCLEOTIDE SEQUENCE [LARGE SCALE GENOMIC DNA]</scope>
    <source>
        <strain evidence="7 8">MA284_T2</strain>
    </source>
</reference>
<dbReference type="InterPro" id="IPR051816">
    <property type="entry name" value="Glycosyl_Hydrolase_31"/>
</dbReference>
<comment type="similarity">
    <text evidence="1 2">Belongs to the glycosyl hydrolase 31 family.</text>
</comment>
<evidence type="ECO:0000256" key="1">
    <source>
        <dbReference type="ARBA" id="ARBA00007806"/>
    </source>
</evidence>
<dbReference type="Gene3D" id="2.60.40.10">
    <property type="entry name" value="Immunoglobulins"/>
    <property type="match status" value="1"/>
</dbReference>
<feature type="domain" description="Lmo2446-like N-terminal" evidence="6">
    <location>
        <begin position="8"/>
        <end position="75"/>
    </location>
</feature>
<dbReference type="OrthoDB" id="176168at2"/>
<dbReference type="GO" id="GO:0004553">
    <property type="term" value="F:hydrolase activity, hydrolyzing O-glycosyl compounds"/>
    <property type="evidence" value="ECO:0007669"/>
    <property type="project" value="InterPro"/>
</dbReference>
<evidence type="ECO:0000256" key="2">
    <source>
        <dbReference type="RuleBase" id="RU361185"/>
    </source>
</evidence>
<dbReference type="Gene3D" id="2.60.40.1180">
    <property type="entry name" value="Golgi alpha-mannosidase II"/>
    <property type="match status" value="2"/>
</dbReference>
<evidence type="ECO:0000259" key="3">
    <source>
        <dbReference type="Pfam" id="PF01055"/>
    </source>
</evidence>
<dbReference type="InterPro" id="IPR013780">
    <property type="entry name" value="Glyco_hydro_b"/>
</dbReference>
<dbReference type="CDD" id="cd06597">
    <property type="entry name" value="GH31_transferase_CtsY"/>
    <property type="match status" value="1"/>
</dbReference>
<dbReference type="InterPro" id="IPR017853">
    <property type="entry name" value="GH"/>
</dbReference>
<evidence type="ECO:0000313" key="7">
    <source>
        <dbReference type="EMBL" id="TDO85910.1"/>
    </source>
</evidence>
<dbReference type="CDD" id="cd14752">
    <property type="entry name" value="GH31_N"/>
    <property type="match status" value="1"/>
</dbReference>
<dbReference type="SUPFAM" id="SSF74650">
    <property type="entry name" value="Galactose mutarotase-like"/>
    <property type="match status" value="1"/>
</dbReference>
<dbReference type="PANTHER" id="PTHR43863">
    <property type="entry name" value="HYDROLASE, PUTATIVE (AFU_ORTHOLOGUE AFUA_1G03140)-RELATED"/>
    <property type="match status" value="1"/>
</dbReference>
<organism evidence="7 8">
    <name type="scientific">Halanaerobium saccharolyticum</name>
    <dbReference type="NCBI Taxonomy" id="43595"/>
    <lineage>
        <taxon>Bacteria</taxon>
        <taxon>Bacillati</taxon>
        <taxon>Bacillota</taxon>
        <taxon>Clostridia</taxon>
        <taxon>Halanaerobiales</taxon>
        <taxon>Halanaerobiaceae</taxon>
        <taxon>Halanaerobium</taxon>
    </lineage>
</organism>
<dbReference type="InterPro" id="IPR048395">
    <property type="entry name" value="Glyco_hydro_31_C"/>
</dbReference>
<dbReference type="Pfam" id="PF22681">
    <property type="entry name" value="Lmo2446-like_N"/>
    <property type="match status" value="1"/>
</dbReference>
<dbReference type="Gene3D" id="3.20.20.80">
    <property type="entry name" value="Glycosidases"/>
    <property type="match status" value="1"/>
</dbReference>
<dbReference type="Pfam" id="PF01055">
    <property type="entry name" value="Glyco_hydro_31_2nd"/>
    <property type="match status" value="1"/>
</dbReference>
<sequence>MKEYNIKHIPEGFNDPYRSFDFERIPRKPIKDDFVIVKAVIEPNNIPEKDVFLNWKLNGKEQKSINSEIVIDHVNEKKYYKFELGRFSAEDKIEYNISINNKHVNINSDKFEFITGKNYKVDTIKKVNYNKENNFLEVVFSEILNINPRIYFYFDKGNLRSSFSLEKINIKGEERCEFNKTNDKYSLKDNRTGIIVQITKEAFKIIIKKKKEVLLESENEILAPFELVDYFNGKFELKINFKNNAEDFFGFGERYNCLNQKELAPDICVYNEYLYQEDKTYIPVPFFFTLSGFGLNINTPNYIKFSLNQGNKILKIKTQLNSNSTNLDFDLFTGNPKSILKKYLQKVGGAKLPPKWVFGPWMSGNSWSSQDIITKQMELMNKFEIPATVIVAEAWSDESTFYIFNEAEYNLKDGKESFDYDDFDFSKEGKWPDPKAMVENIHQNNLKFILWQIPIIRKPENNNQQHLNDEKFVIENNYCVLNEDGSPYRILDGWFKGSLLLDFNNPKAVKWWFEKRNYLIDDLDVDGFKTDGGEFVFDENIKFADGKTGMEMRNEYPISYIKAYNDFIGDERITFSRAGFSGAQKYPIYWGGDQISDFETLKNMIVAGLSMNISGNPFWGWDIGGFSGEIPTAELFIRSTQMAVFCPVMQFHSENYLETDNWDRSPWNIAERTESEEVLNIYRDYANLRMNLIPYIYQEADKAAKNYEPMMRPLVYDYPEDNYVKNIEDQYLFGRQLLIAPIVEKDSRQRDIYLPAGEWIDFWNGREYQGNQLIKHLANLEKIPVFIKNNSVIPLNLNHDFEIGNFIGNDLDEYERLTFWVNGNIEEYTFEDDLNNQIILTQSGNKIKANFKGDLKEIYIIAKEDRFDNTLISKTKNNSDFFVYKITNE</sequence>
<dbReference type="InterPro" id="IPR011013">
    <property type="entry name" value="Gal_mutarotase_sf_dom"/>
</dbReference>
<dbReference type="Gene3D" id="2.60.40.1760">
    <property type="entry name" value="glycosyl hydrolase (family 31)"/>
    <property type="match status" value="1"/>
</dbReference>
<feature type="domain" description="Glycoside hydrolase family 31 TIM barrel" evidence="3">
    <location>
        <begin position="351"/>
        <end position="698"/>
    </location>
</feature>
<dbReference type="SUPFAM" id="SSF51011">
    <property type="entry name" value="Glycosyl hydrolase domain"/>
    <property type="match status" value="1"/>
</dbReference>
<protein>
    <submittedName>
        <fullName evidence="7">Alpha-glucosidase (Family GH31 glycosyl hydrolase)</fullName>
    </submittedName>
</protein>
<dbReference type="PANTHER" id="PTHR43863:SF2">
    <property type="entry name" value="MALTASE-GLUCOAMYLASE"/>
    <property type="match status" value="1"/>
</dbReference>
<dbReference type="AlphaFoldDB" id="A0A4R6LQ30"/>
<evidence type="ECO:0000259" key="4">
    <source>
        <dbReference type="Pfam" id="PF13802"/>
    </source>
</evidence>